<dbReference type="InterPro" id="IPR015882">
    <property type="entry name" value="HEX_bac_N"/>
</dbReference>
<evidence type="ECO:0000313" key="7">
    <source>
        <dbReference type="EMBL" id="GAA0331371.1"/>
    </source>
</evidence>
<dbReference type="PANTHER" id="PTHR43678">
    <property type="entry name" value="PUTATIVE (AFU_ORTHOLOGUE AFUA_2G00640)-RELATED"/>
    <property type="match status" value="1"/>
</dbReference>
<evidence type="ECO:0000259" key="6">
    <source>
        <dbReference type="Pfam" id="PF02838"/>
    </source>
</evidence>
<dbReference type="Gene3D" id="3.20.20.80">
    <property type="entry name" value="Glycosidases"/>
    <property type="match status" value="1"/>
</dbReference>
<dbReference type="InterPro" id="IPR017853">
    <property type="entry name" value="GH"/>
</dbReference>
<dbReference type="RefSeq" id="WP_344115443.1">
    <property type="nucleotide sequence ID" value="NZ_BAAABW010000002.1"/>
</dbReference>
<dbReference type="PRINTS" id="PR00738">
    <property type="entry name" value="GLHYDRLASE20"/>
</dbReference>
<feature type="region of interest" description="Disordered" evidence="4">
    <location>
        <begin position="33"/>
        <end position="68"/>
    </location>
</feature>
<dbReference type="Pfam" id="PF00728">
    <property type="entry name" value="Glyco_hydro_20"/>
    <property type="match status" value="1"/>
</dbReference>
<dbReference type="PANTHER" id="PTHR43678:SF1">
    <property type="entry name" value="BETA-N-ACETYLHEXOSAMINIDASE"/>
    <property type="match status" value="1"/>
</dbReference>
<dbReference type="InterPro" id="IPR052764">
    <property type="entry name" value="GH20_Enzymes"/>
</dbReference>
<evidence type="ECO:0000256" key="2">
    <source>
        <dbReference type="ARBA" id="ARBA00022801"/>
    </source>
</evidence>
<name>A0ABN0WB36_9ACTN</name>
<evidence type="ECO:0000256" key="3">
    <source>
        <dbReference type="ARBA" id="ARBA00023295"/>
    </source>
</evidence>
<dbReference type="Pfam" id="PF02838">
    <property type="entry name" value="Glyco_hydro_20b"/>
    <property type="match status" value="1"/>
</dbReference>
<evidence type="ECO:0000256" key="4">
    <source>
        <dbReference type="SAM" id="MobiDB-lite"/>
    </source>
</evidence>
<dbReference type="SUPFAM" id="SSF51445">
    <property type="entry name" value="(Trans)glycosidases"/>
    <property type="match status" value="1"/>
</dbReference>
<evidence type="ECO:0000313" key="8">
    <source>
        <dbReference type="Proteomes" id="UP001500063"/>
    </source>
</evidence>
<protein>
    <recommendedName>
        <fullName evidence="9">Beta-N-acetylhexosaminidase</fullName>
    </recommendedName>
</protein>
<proteinExistence type="inferred from homology"/>
<keyword evidence="2" id="KW-0378">Hydrolase</keyword>
<feature type="compositionally biased region" description="Basic and acidic residues" evidence="4">
    <location>
        <begin position="35"/>
        <end position="45"/>
    </location>
</feature>
<accession>A0ABN0WB36</accession>
<sequence length="537" mass="57977">MGPPVRITRAGVVRGTVTGVALVATMTIMGCPRDSATHPARDDARSPQASPSSAAPSATGQAPVAQGTPRTVPALRSAMPAAGPGWRPAPGARVVTDQAGPLADEARRLADELKLGTAAGPAHPGDIELALRPDQAGGPEAYELTTHDRKVLITSQGEAGVFYGTRTVLQAVRSGGGLPEGVVHDAPDRAQRGLNLDTARKHFTAAWIEDRLREMADLKLNQFGLHFSDDQGFRIESDTHPEIVSPEHLTKAEVRHILALADSLHITVVPEIDSPGHLGAVIDAHPDLQLRDATGTALRGAVDIANPDAADIVDDLLREYAPLFPGAYFHLGADEYRALTYKDPESSFPHLTEEARRRYGSRARVQDLATGWLNDRAAVLRTLGKKPKAWNDGFFTGGVITADKDIEVEYWTGKELGARDPQEYLNEGRTVVNLNDEYLYYVLGQPNQFTYPTGQRIYEQWTPSVLRGTTPVEGGATPARVPGGRLAVWCDRADAQSPQQVADGIRLPLAALAQRLWNAGPPPMPWKDFTTLTQKVH</sequence>
<dbReference type="PROSITE" id="PS51257">
    <property type="entry name" value="PROKAR_LIPOPROTEIN"/>
    <property type="match status" value="1"/>
</dbReference>
<comment type="caution">
    <text evidence="7">The sequence shown here is derived from an EMBL/GenBank/DDBJ whole genome shotgun (WGS) entry which is preliminary data.</text>
</comment>
<feature type="domain" description="Beta-hexosaminidase bacterial type N-terminal" evidence="6">
    <location>
        <begin position="69"/>
        <end position="186"/>
    </location>
</feature>
<feature type="domain" description="Glycoside hydrolase family 20 catalytic" evidence="5">
    <location>
        <begin position="192"/>
        <end position="518"/>
    </location>
</feature>
<organism evidence="7 8">
    <name type="scientific">Streptomyces blastmyceticus</name>
    <dbReference type="NCBI Taxonomy" id="68180"/>
    <lineage>
        <taxon>Bacteria</taxon>
        <taxon>Bacillati</taxon>
        <taxon>Actinomycetota</taxon>
        <taxon>Actinomycetes</taxon>
        <taxon>Kitasatosporales</taxon>
        <taxon>Streptomycetaceae</taxon>
        <taxon>Streptomyces</taxon>
    </lineage>
</organism>
<dbReference type="CDD" id="cd06564">
    <property type="entry name" value="GH20_DspB_LnbB-like"/>
    <property type="match status" value="1"/>
</dbReference>
<evidence type="ECO:0000259" key="5">
    <source>
        <dbReference type="Pfam" id="PF00728"/>
    </source>
</evidence>
<keyword evidence="8" id="KW-1185">Reference proteome</keyword>
<dbReference type="Gene3D" id="3.30.379.10">
    <property type="entry name" value="Chitobiase/beta-hexosaminidase domain 2-like"/>
    <property type="match status" value="1"/>
</dbReference>
<comment type="similarity">
    <text evidence="1">Belongs to the glycosyl hydrolase 20 family.</text>
</comment>
<evidence type="ECO:0000256" key="1">
    <source>
        <dbReference type="ARBA" id="ARBA00006285"/>
    </source>
</evidence>
<keyword evidence="3" id="KW-0326">Glycosidase</keyword>
<reference evidence="7 8" key="1">
    <citation type="journal article" date="2019" name="Int. J. Syst. Evol. Microbiol.">
        <title>The Global Catalogue of Microorganisms (GCM) 10K type strain sequencing project: providing services to taxonomists for standard genome sequencing and annotation.</title>
        <authorList>
            <consortium name="The Broad Institute Genomics Platform"/>
            <consortium name="The Broad Institute Genome Sequencing Center for Infectious Disease"/>
            <person name="Wu L."/>
            <person name="Ma J."/>
        </authorList>
    </citation>
    <scope>NUCLEOTIDE SEQUENCE [LARGE SCALE GENOMIC DNA]</scope>
    <source>
        <strain evidence="7 8">JCM 4565</strain>
    </source>
</reference>
<dbReference type="InterPro" id="IPR025705">
    <property type="entry name" value="Beta_hexosaminidase_sua/sub"/>
</dbReference>
<evidence type="ECO:0008006" key="9">
    <source>
        <dbReference type="Google" id="ProtNLM"/>
    </source>
</evidence>
<dbReference type="SUPFAM" id="SSF55545">
    <property type="entry name" value="beta-N-acetylhexosaminidase-like domain"/>
    <property type="match status" value="1"/>
</dbReference>
<dbReference type="InterPro" id="IPR029018">
    <property type="entry name" value="Hex-like_dom2"/>
</dbReference>
<dbReference type="EMBL" id="BAAABW010000002">
    <property type="protein sequence ID" value="GAA0331371.1"/>
    <property type="molecule type" value="Genomic_DNA"/>
</dbReference>
<dbReference type="Proteomes" id="UP001500063">
    <property type="component" value="Unassembled WGS sequence"/>
</dbReference>
<gene>
    <name evidence="7" type="ORF">GCM10010319_04170</name>
</gene>
<dbReference type="InterPro" id="IPR015883">
    <property type="entry name" value="Glyco_hydro_20_cat"/>
</dbReference>
<feature type="compositionally biased region" description="Low complexity" evidence="4">
    <location>
        <begin position="46"/>
        <end position="58"/>
    </location>
</feature>